<protein>
    <submittedName>
        <fullName evidence="2">Uncharacterized protein</fullName>
    </submittedName>
</protein>
<dbReference type="Proteomes" id="UP000002748">
    <property type="component" value="Unassembled WGS sequence"/>
</dbReference>
<name>J5TH19_TRIAS</name>
<comment type="caution">
    <text evidence="2">The sequence shown here is derived from an EMBL/GenBank/DDBJ whole genome shotgun (WGS) entry which is preliminary data.</text>
</comment>
<dbReference type="KEGG" id="tasa:A1Q1_07948"/>
<dbReference type="RefSeq" id="XP_014181609.1">
    <property type="nucleotide sequence ID" value="XM_014326134.1"/>
</dbReference>
<evidence type="ECO:0000256" key="1">
    <source>
        <dbReference type="SAM" id="MobiDB-lite"/>
    </source>
</evidence>
<feature type="region of interest" description="Disordered" evidence="1">
    <location>
        <begin position="40"/>
        <end position="90"/>
    </location>
</feature>
<reference evidence="2 3" key="1">
    <citation type="journal article" date="2012" name="Eukaryot. Cell">
        <title>Draft genome sequence of CBS 2479, the standard type strain of Trichosporon asahii.</title>
        <authorList>
            <person name="Yang R.Y."/>
            <person name="Li H.T."/>
            <person name="Zhu H."/>
            <person name="Zhou G.P."/>
            <person name="Wang M."/>
            <person name="Wang L."/>
        </authorList>
    </citation>
    <scope>NUCLEOTIDE SEQUENCE [LARGE SCALE GENOMIC DNA]</scope>
    <source>
        <strain evidence="3">ATCC 90039 / CBS 2479 / JCM 2466 / KCTC 7840 / NCYC 2677 / UAMH 7654</strain>
    </source>
</reference>
<dbReference type="EMBL" id="ALBS01000084">
    <property type="protein sequence ID" value="EJT50886.1"/>
    <property type="molecule type" value="Genomic_DNA"/>
</dbReference>
<dbReference type="GeneID" id="25991460"/>
<accession>J5TH19</accession>
<dbReference type="AlphaFoldDB" id="J5TH19"/>
<feature type="compositionally biased region" description="Acidic residues" evidence="1">
    <location>
        <begin position="48"/>
        <end position="69"/>
    </location>
</feature>
<proteinExistence type="predicted"/>
<evidence type="ECO:0000313" key="2">
    <source>
        <dbReference type="EMBL" id="EJT50886.1"/>
    </source>
</evidence>
<gene>
    <name evidence="2" type="ORF">A1Q1_07948</name>
</gene>
<organism evidence="2 3">
    <name type="scientific">Trichosporon asahii var. asahii (strain ATCC 90039 / CBS 2479 / JCM 2466 / KCTC 7840 / NBRC 103889/ NCYC 2677 / UAMH 7654)</name>
    <name type="common">Yeast</name>
    <dbReference type="NCBI Taxonomy" id="1186058"/>
    <lineage>
        <taxon>Eukaryota</taxon>
        <taxon>Fungi</taxon>
        <taxon>Dikarya</taxon>
        <taxon>Basidiomycota</taxon>
        <taxon>Agaricomycotina</taxon>
        <taxon>Tremellomycetes</taxon>
        <taxon>Trichosporonales</taxon>
        <taxon>Trichosporonaceae</taxon>
        <taxon>Trichosporon</taxon>
    </lineage>
</organism>
<feature type="compositionally biased region" description="Acidic residues" evidence="1">
    <location>
        <begin position="77"/>
        <end position="90"/>
    </location>
</feature>
<sequence length="90" mass="10165">MRRTISATDDECPYTQKLQKLLPGDVSKFTEFARVYLSMPARLRDEKEVDSDSDSDSDADEDGEDLIVEDYDKSDSDSESEEDDDDDADA</sequence>
<evidence type="ECO:0000313" key="3">
    <source>
        <dbReference type="Proteomes" id="UP000002748"/>
    </source>
</evidence>
<dbReference type="VEuPathDB" id="FungiDB:A1Q1_07948"/>
<dbReference type="HOGENOM" id="CLU_2442438_0_0_1"/>